<dbReference type="STRING" id="993692.IV57_GL000793"/>
<accession>A0A0R2LG01</accession>
<evidence type="ECO:0000256" key="3">
    <source>
        <dbReference type="ARBA" id="ARBA00022630"/>
    </source>
</evidence>
<evidence type="ECO:0000256" key="5">
    <source>
        <dbReference type="ARBA" id="ARBA00023002"/>
    </source>
</evidence>
<evidence type="ECO:0000313" key="7">
    <source>
        <dbReference type="Proteomes" id="UP000051006"/>
    </source>
</evidence>
<comment type="function">
    <text evidence="1">Nitronate monooxygenase that uses molecular oxygen to catalyze the oxidative denitrification of alkyl nitronates. Acts on propionate 3-nitronate (P3N), the presumed physiological substrate. Probably functions in the detoxification of P3N, a metabolic poison produced by plants and fungi as a defense mechanism.</text>
</comment>
<name>A0A0R2LG01_9LACO</name>
<dbReference type="InterPro" id="IPR004136">
    <property type="entry name" value="NMO"/>
</dbReference>
<protein>
    <recommendedName>
        <fullName evidence="2">Probable nitronate monooxygenase</fullName>
    </recommendedName>
</protein>
<organism evidence="6 7">
    <name type="scientific">Companilactobacillus kimchiensis</name>
    <dbReference type="NCBI Taxonomy" id="993692"/>
    <lineage>
        <taxon>Bacteria</taxon>
        <taxon>Bacillati</taxon>
        <taxon>Bacillota</taxon>
        <taxon>Bacilli</taxon>
        <taxon>Lactobacillales</taxon>
        <taxon>Lactobacillaceae</taxon>
        <taxon>Companilactobacillus</taxon>
    </lineage>
</organism>
<dbReference type="PATRIC" id="fig|993692.3.peg.801"/>
<evidence type="ECO:0000256" key="4">
    <source>
        <dbReference type="ARBA" id="ARBA00022643"/>
    </source>
</evidence>
<dbReference type="SUPFAM" id="SSF51412">
    <property type="entry name" value="Inosine monophosphate dehydrogenase (IMPDH)"/>
    <property type="match status" value="1"/>
</dbReference>
<dbReference type="GO" id="GO:0018580">
    <property type="term" value="F:nitronate monooxygenase activity"/>
    <property type="evidence" value="ECO:0007669"/>
    <property type="project" value="InterPro"/>
</dbReference>
<keyword evidence="6" id="KW-0223">Dioxygenase</keyword>
<proteinExistence type="predicted"/>
<evidence type="ECO:0000256" key="2">
    <source>
        <dbReference type="ARBA" id="ARBA00013457"/>
    </source>
</evidence>
<gene>
    <name evidence="6" type="ORF">IV57_GL000793</name>
</gene>
<sequence length="337" mass="35946">MKIEFKPMNFIYGFGYYLIFYWRMLKMNEVCKLLGIKYPIVQGAMQEVATAELAAAVSNGGGLGIIAAGGKTADQVREEIQKAKKLTKNTFAVNLMLMDPNTPEVVKVVIDEGVKVVTTGAGTPKPYMKDLKAAGIKVCPVIPNVKIAKKMEEMGADAVIAEGMEGGGHIGVLTSQTLWPQIADAVSIPLIAAGGIGDGRGVVSAFVAGAQAVQCGTIFSISKESPVGDNWRKLVIDATDTSTIVAGATIKDASRIIKNNIASKLTELELDQVSRDEFNSVMNEGLRNAVQKDDVEDGLVFSGQISGLINESLPAGEIVKKLMDEAQEVLDKKIELV</sequence>
<dbReference type="PANTHER" id="PTHR32332">
    <property type="entry name" value="2-NITROPROPANE DIOXYGENASE"/>
    <property type="match status" value="1"/>
</dbReference>
<dbReference type="EMBL" id="JQCF01000017">
    <property type="protein sequence ID" value="KRN98757.1"/>
    <property type="molecule type" value="Genomic_DNA"/>
</dbReference>
<keyword evidence="5" id="KW-0560">Oxidoreductase</keyword>
<dbReference type="Pfam" id="PF03060">
    <property type="entry name" value="NMO"/>
    <property type="match status" value="2"/>
</dbReference>
<reference evidence="6 7" key="1">
    <citation type="journal article" date="2015" name="Genome Announc.">
        <title>Expanding the biotechnology potential of lactobacilli through comparative genomics of 213 strains and associated genera.</title>
        <authorList>
            <person name="Sun Z."/>
            <person name="Harris H.M."/>
            <person name="McCann A."/>
            <person name="Guo C."/>
            <person name="Argimon S."/>
            <person name="Zhang W."/>
            <person name="Yang X."/>
            <person name="Jeffery I.B."/>
            <person name="Cooney J.C."/>
            <person name="Kagawa T.F."/>
            <person name="Liu W."/>
            <person name="Song Y."/>
            <person name="Salvetti E."/>
            <person name="Wrobel A."/>
            <person name="Rasinkangas P."/>
            <person name="Parkhill J."/>
            <person name="Rea M.C."/>
            <person name="O'Sullivan O."/>
            <person name="Ritari J."/>
            <person name="Douillard F.P."/>
            <person name="Paul Ross R."/>
            <person name="Yang R."/>
            <person name="Briner A.E."/>
            <person name="Felis G.E."/>
            <person name="de Vos W.M."/>
            <person name="Barrangou R."/>
            <person name="Klaenhammer T.R."/>
            <person name="Caufield P.W."/>
            <person name="Cui Y."/>
            <person name="Zhang H."/>
            <person name="O'Toole P.W."/>
        </authorList>
    </citation>
    <scope>NUCLEOTIDE SEQUENCE [LARGE SCALE GENOMIC DNA]</scope>
    <source>
        <strain evidence="6 7">DSM 24716</strain>
    </source>
</reference>
<dbReference type="InterPro" id="IPR013785">
    <property type="entry name" value="Aldolase_TIM"/>
</dbReference>
<evidence type="ECO:0000256" key="1">
    <source>
        <dbReference type="ARBA" id="ARBA00003535"/>
    </source>
</evidence>
<keyword evidence="4" id="KW-0288">FMN</keyword>
<keyword evidence="7" id="KW-1185">Reference proteome</keyword>
<dbReference type="PANTHER" id="PTHR32332:SF20">
    <property type="entry name" value="2-NITROPROPANE DIOXYGENASE-LIKE PROTEIN"/>
    <property type="match status" value="1"/>
</dbReference>
<dbReference type="AlphaFoldDB" id="A0A0R2LG01"/>
<dbReference type="CDD" id="cd04730">
    <property type="entry name" value="NPD_like"/>
    <property type="match status" value="1"/>
</dbReference>
<keyword evidence="3" id="KW-0285">Flavoprotein</keyword>
<dbReference type="Gene3D" id="3.20.20.70">
    <property type="entry name" value="Aldolase class I"/>
    <property type="match status" value="1"/>
</dbReference>
<comment type="caution">
    <text evidence="6">The sequence shown here is derived from an EMBL/GenBank/DDBJ whole genome shotgun (WGS) entry which is preliminary data.</text>
</comment>
<dbReference type="GO" id="GO:0051213">
    <property type="term" value="F:dioxygenase activity"/>
    <property type="evidence" value="ECO:0007669"/>
    <property type="project" value="UniProtKB-KW"/>
</dbReference>
<dbReference type="Proteomes" id="UP000051006">
    <property type="component" value="Unassembled WGS sequence"/>
</dbReference>
<evidence type="ECO:0000313" key="6">
    <source>
        <dbReference type="EMBL" id="KRN98757.1"/>
    </source>
</evidence>